<sequence length="562" mass="60865">MRHSLTRLGSWRGHGRAGIGQRLALSYGAIIVLLVALSGAAVLKLGALSETTRQALQQEYPKTVLISEVNSQLGIAARAMRNALIFNEDAQLAQAQAEIAAAQQRMQVALATLGERVSDPLGRELLRRMQVVHSAYSINQEDFIGLLNQHRLGEARNLLIVDLHGYQTDYFALLEQFNQHQGAQMLAASRQVEQAYLDARRLIVALAGLALLLSVLVTVAITRSLLHRLGGEPEYAADIARRIAAGDLHSVIRLRPADHGSLLYAMDQMRARLIERDDALRHANAELQHSVDVLHQMQGELVSSEKLAALGALVAGVAHELNTPIGNGLLAASTIQDVTRDMEAKLAHPLTRQALHAYVGEVHAAADIVLRNLGRAGDLITSFKQVAVDRESSQRRRFLLHEVVSEICLTLQPSLRKTPFLLQAELPQDLEMYSFPGPLGQVLTNLINNAVLHAFEGRDAGLIRIGARGLESGCVELWVSDDGCGIPAEHLTHVFEPFFTTKLGHGGSGLGLHIAFNIVTGVLGGKIRIVSQPGEGTTLRMTLPRHAPGADVADAVPIAARP</sequence>
<feature type="transmembrane region" description="Helical" evidence="5">
    <location>
        <begin position="202"/>
        <end position="221"/>
    </location>
</feature>
<dbReference type="Proteomes" id="UP001177769">
    <property type="component" value="Chromosome"/>
</dbReference>
<dbReference type="InterPro" id="IPR047347">
    <property type="entry name" value="YvaQ-like_sensor"/>
</dbReference>
<dbReference type="SMART" id="SM00388">
    <property type="entry name" value="HisKA"/>
    <property type="match status" value="1"/>
</dbReference>
<dbReference type="InterPro" id="IPR024478">
    <property type="entry name" value="HlyB_4HB_MCP"/>
</dbReference>
<name>A0AA95NHZ4_9BURK</name>
<dbReference type="SMART" id="SM00387">
    <property type="entry name" value="HATPase_c"/>
    <property type="match status" value="1"/>
</dbReference>
<evidence type="ECO:0000256" key="4">
    <source>
        <dbReference type="SAM" id="Coils"/>
    </source>
</evidence>
<dbReference type="CDD" id="cd00082">
    <property type="entry name" value="HisKA"/>
    <property type="match status" value="1"/>
</dbReference>
<keyword evidence="5" id="KW-1133">Transmembrane helix</keyword>
<dbReference type="PANTHER" id="PTHR43065">
    <property type="entry name" value="SENSOR HISTIDINE KINASE"/>
    <property type="match status" value="1"/>
</dbReference>
<keyword evidence="8" id="KW-1185">Reference proteome</keyword>
<accession>A0AA95NHZ4</accession>
<keyword evidence="4" id="KW-0175">Coiled coil</keyword>
<dbReference type="Gene3D" id="6.10.340.10">
    <property type="match status" value="1"/>
</dbReference>
<dbReference type="SUPFAM" id="SSF55874">
    <property type="entry name" value="ATPase domain of HSP90 chaperone/DNA topoisomerase II/histidine kinase"/>
    <property type="match status" value="1"/>
</dbReference>
<keyword evidence="7" id="KW-0547">Nucleotide-binding</keyword>
<feature type="transmembrane region" description="Helical" evidence="5">
    <location>
        <begin position="24"/>
        <end position="43"/>
    </location>
</feature>
<dbReference type="Pfam" id="PF02518">
    <property type="entry name" value="HATPase_c"/>
    <property type="match status" value="1"/>
</dbReference>
<dbReference type="EMBL" id="CP116346">
    <property type="protein sequence ID" value="WIT13502.1"/>
    <property type="molecule type" value="Genomic_DNA"/>
</dbReference>
<protein>
    <recommendedName>
        <fullName evidence="2">histidine kinase</fullName>
        <ecNumber evidence="2">2.7.13.3</ecNumber>
    </recommendedName>
</protein>
<evidence type="ECO:0000256" key="1">
    <source>
        <dbReference type="ARBA" id="ARBA00000085"/>
    </source>
</evidence>
<keyword evidence="7" id="KW-0067">ATP-binding</keyword>
<comment type="catalytic activity">
    <reaction evidence="1">
        <text>ATP + protein L-histidine = ADP + protein N-phospho-L-histidine.</text>
        <dbReference type="EC" id="2.7.13.3"/>
    </reaction>
</comment>
<dbReference type="InterPro" id="IPR003594">
    <property type="entry name" value="HATPase_dom"/>
</dbReference>
<dbReference type="PROSITE" id="PS50109">
    <property type="entry name" value="HIS_KIN"/>
    <property type="match status" value="1"/>
</dbReference>
<dbReference type="InterPro" id="IPR004358">
    <property type="entry name" value="Sig_transdc_His_kin-like_C"/>
</dbReference>
<dbReference type="CDD" id="cd19411">
    <property type="entry name" value="MCP2201-like_sensor"/>
    <property type="match status" value="1"/>
</dbReference>
<dbReference type="SUPFAM" id="SSF47384">
    <property type="entry name" value="Homodimeric domain of signal transducing histidine kinase"/>
    <property type="match status" value="1"/>
</dbReference>
<evidence type="ECO:0000256" key="2">
    <source>
        <dbReference type="ARBA" id="ARBA00012438"/>
    </source>
</evidence>
<feature type="domain" description="Histidine kinase" evidence="6">
    <location>
        <begin position="316"/>
        <end position="547"/>
    </location>
</feature>
<dbReference type="CDD" id="cd00075">
    <property type="entry name" value="HATPase"/>
    <property type="match status" value="1"/>
</dbReference>
<evidence type="ECO:0000313" key="8">
    <source>
        <dbReference type="Proteomes" id="UP001177769"/>
    </source>
</evidence>
<dbReference type="Gene3D" id="1.10.287.130">
    <property type="match status" value="1"/>
</dbReference>
<dbReference type="RefSeq" id="WP_285234617.1">
    <property type="nucleotide sequence ID" value="NZ_CP116346.1"/>
</dbReference>
<evidence type="ECO:0000256" key="3">
    <source>
        <dbReference type="ARBA" id="ARBA00022553"/>
    </source>
</evidence>
<dbReference type="AlphaFoldDB" id="A0AA95NHZ4"/>
<dbReference type="InterPro" id="IPR036890">
    <property type="entry name" value="HATPase_C_sf"/>
</dbReference>
<dbReference type="EC" id="2.7.13.3" evidence="2"/>
<evidence type="ECO:0000256" key="5">
    <source>
        <dbReference type="SAM" id="Phobius"/>
    </source>
</evidence>
<dbReference type="KEGG" id="pais:PFX98_07770"/>
<dbReference type="GO" id="GO:0005524">
    <property type="term" value="F:ATP binding"/>
    <property type="evidence" value="ECO:0007669"/>
    <property type="project" value="UniProtKB-KW"/>
</dbReference>
<reference evidence="7" key="1">
    <citation type="submission" date="2023-01" db="EMBL/GenBank/DDBJ databases">
        <title>Whole genome sequence of Paucibacter sp. S2-9 isolated from pond sediment.</title>
        <authorList>
            <person name="Jung J.Y."/>
        </authorList>
    </citation>
    <scope>NUCLEOTIDE SEQUENCE</scope>
    <source>
        <strain evidence="7">S2-9</strain>
    </source>
</reference>
<evidence type="ECO:0000259" key="6">
    <source>
        <dbReference type="PROSITE" id="PS50109"/>
    </source>
</evidence>
<keyword evidence="3" id="KW-0597">Phosphoprotein</keyword>
<feature type="coiled-coil region" evidence="4">
    <location>
        <begin position="85"/>
        <end position="112"/>
    </location>
</feature>
<dbReference type="Gene3D" id="3.30.565.10">
    <property type="entry name" value="Histidine kinase-like ATPase, C-terminal domain"/>
    <property type="match status" value="1"/>
</dbReference>
<dbReference type="Pfam" id="PF12729">
    <property type="entry name" value="4HB_MCP_1"/>
    <property type="match status" value="1"/>
</dbReference>
<dbReference type="InterPro" id="IPR005467">
    <property type="entry name" value="His_kinase_dom"/>
</dbReference>
<dbReference type="InterPro" id="IPR036097">
    <property type="entry name" value="HisK_dim/P_sf"/>
</dbReference>
<gene>
    <name evidence="7" type="ORF">PFX98_07770</name>
</gene>
<evidence type="ECO:0000313" key="7">
    <source>
        <dbReference type="EMBL" id="WIT13502.1"/>
    </source>
</evidence>
<dbReference type="PRINTS" id="PR00344">
    <property type="entry name" value="BCTRLSENSOR"/>
</dbReference>
<organism evidence="7 8">
    <name type="scientific">Paucibacter sediminis</name>
    <dbReference type="NCBI Taxonomy" id="3019553"/>
    <lineage>
        <taxon>Bacteria</taxon>
        <taxon>Pseudomonadati</taxon>
        <taxon>Pseudomonadota</taxon>
        <taxon>Betaproteobacteria</taxon>
        <taxon>Burkholderiales</taxon>
        <taxon>Sphaerotilaceae</taxon>
        <taxon>Roseateles</taxon>
    </lineage>
</organism>
<keyword evidence="5" id="KW-0812">Transmembrane</keyword>
<keyword evidence="5" id="KW-0472">Membrane</keyword>
<dbReference type="InterPro" id="IPR003661">
    <property type="entry name" value="HisK_dim/P_dom"/>
</dbReference>
<proteinExistence type="predicted"/>
<dbReference type="GO" id="GO:0000155">
    <property type="term" value="F:phosphorelay sensor kinase activity"/>
    <property type="evidence" value="ECO:0007669"/>
    <property type="project" value="InterPro"/>
</dbReference>